<name>E6SI87_THEM7</name>
<evidence type="ECO:0000313" key="1">
    <source>
        <dbReference type="EMBL" id="ADU50865.1"/>
    </source>
</evidence>
<keyword evidence="2" id="KW-1185">Reference proteome</keyword>
<sequence>MLRFVTIRDLRLKGKAIWRALRKGEHAVVTSNGEPQALLVGIDGDNLDETLQVIHQAQALLAVGRMTEHARQRGLDRLGLDEIEAVIEESRRERNR</sequence>
<dbReference type="RefSeq" id="WP_013495170.1">
    <property type="nucleotide sequence ID" value="NC_014831.1"/>
</dbReference>
<dbReference type="AlphaFoldDB" id="E6SI87"/>
<evidence type="ECO:0000313" key="2">
    <source>
        <dbReference type="Proteomes" id="UP000008915"/>
    </source>
</evidence>
<gene>
    <name evidence="1" type="ordered locus">Tmar_0750</name>
</gene>
<reference evidence="1 2" key="1">
    <citation type="journal article" date="2010" name="Stand. Genomic Sci.">
        <title>Complete genome sequence of Thermaerobacter marianensis type strain (7p75a).</title>
        <authorList>
            <person name="Han C."/>
            <person name="Gu W."/>
            <person name="Zhang X."/>
            <person name="Lapidus A."/>
            <person name="Nolan M."/>
            <person name="Copeland A."/>
            <person name="Lucas S."/>
            <person name="Del Rio T.G."/>
            <person name="Tice H."/>
            <person name="Cheng J.F."/>
            <person name="Tapia R."/>
            <person name="Goodwin L."/>
            <person name="Pitluck S."/>
            <person name="Pagani I."/>
            <person name="Ivanova N."/>
            <person name="Mavromatis K."/>
            <person name="Mikhailova N."/>
            <person name="Pati A."/>
            <person name="Chen A."/>
            <person name="Palaniappan K."/>
            <person name="Land M."/>
            <person name="Hauser L."/>
            <person name="Chang Y.J."/>
            <person name="Jeffries C.D."/>
            <person name="Schneider S."/>
            <person name="Rohde M."/>
            <person name="Goker M."/>
            <person name="Pukall R."/>
            <person name="Woyke T."/>
            <person name="Bristow J."/>
            <person name="Eisen J.A."/>
            <person name="Markowitz V."/>
            <person name="Hugenholtz P."/>
            <person name="Kyrpides N.C."/>
            <person name="Klenk H.P."/>
            <person name="Detter J.C."/>
        </authorList>
    </citation>
    <scope>NUCLEOTIDE SEQUENCE [LARGE SCALE GENOMIC DNA]</scope>
    <source>
        <strain evidence="2">ATCC 700841 / DSM 12885 / JCM 10246 / 7p75a</strain>
    </source>
</reference>
<accession>E6SI87</accession>
<dbReference type="Proteomes" id="UP000008915">
    <property type="component" value="Chromosome"/>
</dbReference>
<reference evidence="2" key="2">
    <citation type="journal article" date="2010" name="Stand. Genomic Sci.">
        <title>Complete genome sequence of Thermaerobacter marianensis type strain (7p75aT).</title>
        <authorList>
            <person name="Han C."/>
            <person name="Gu W."/>
            <person name="Zhang X."/>
            <person name="Lapidus A."/>
            <person name="Nolan M."/>
            <person name="Copeland A."/>
            <person name="Lucas S."/>
            <person name="Glavina Del Rio T."/>
            <person name="Tice H."/>
            <person name="Cheng J."/>
            <person name="Tapia R."/>
            <person name="Goodwin L."/>
            <person name="Pitluck S."/>
            <person name="Pagani I."/>
            <person name="Ivanova N."/>
            <person name="Mavromatis K."/>
            <person name="Mikhailova N."/>
            <person name="Pati A."/>
            <person name="Chen A."/>
            <person name="Palaniappan K."/>
            <person name="Land M."/>
            <person name="Hauser L."/>
            <person name="Chang Y."/>
            <person name="Jeffries C."/>
            <person name="Schneider S."/>
            <person name="Rohde M."/>
            <person name="Goker M."/>
            <person name="Pukall R."/>
            <person name="Woyke T."/>
            <person name="Bristow J."/>
            <person name="Eisen J."/>
            <person name="Markowitz V."/>
            <person name="Hugenholtz P."/>
            <person name="Kyrpides N."/>
            <person name="Klenk H."/>
            <person name="Detter J."/>
        </authorList>
    </citation>
    <scope>NUCLEOTIDE SEQUENCE [LARGE SCALE GENOMIC DNA]</scope>
    <source>
        <strain evidence="2">ATCC 700841 / DSM 12885 / JCM 10246 / 7p75a</strain>
    </source>
</reference>
<dbReference type="EMBL" id="CP002344">
    <property type="protein sequence ID" value="ADU50865.1"/>
    <property type="molecule type" value="Genomic_DNA"/>
</dbReference>
<dbReference type="KEGG" id="tmr:Tmar_0750"/>
<dbReference type="HOGENOM" id="CLU_181375_0_0_9"/>
<protein>
    <submittedName>
        <fullName evidence="1">Prevent-host-death family protein</fullName>
    </submittedName>
</protein>
<dbReference type="eggNOG" id="COG4118">
    <property type="taxonomic scope" value="Bacteria"/>
</dbReference>
<dbReference type="OrthoDB" id="2086879at2"/>
<proteinExistence type="predicted"/>
<organism evidence="1 2">
    <name type="scientific">Thermaerobacter marianensis (strain ATCC 700841 / DSM 12885 / JCM 10246 / 7p75a)</name>
    <dbReference type="NCBI Taxonomy" id="644966"/>
    <lineage>
        <taxon>Bacteria</taxon>
        <taxon>Bacillati</taxon>
        <taxon>Bacillota</taxon>
        <taxon>Clostridia</taxon>
        <taxon>Eubacteriales</taxon>
        <taxon>Clostridiales Family XVII. Incertae Sedis</taxon>
        <taxon>Thermaerobacter</taxon>
    </lineage>
</organism>